<gene>
    <name evidence="1" type="ORF">M9H77_12847</name>
</gene>
<protein>
    <submittedName>
        <fullName evidence="1">Uncharacterized protein</fullName>
    </submittedName>
</protein>
<keyword evidence="2" id="KW-1185">Reference proteome</keyword>
<evidence type="ECO:0000313" key="2">
    <source>
        <dbReference type="Proteomes" id="UP001060085"/>
    </source>
</evidence>
<evidence type="ECO:0000313" key="1">
    <source>
        <dbReference type="EMBL" id="KAI5672483.1"/>
    </source>
</evidence>
<comment type="caution">
    <text evidence="1">The sequence shown here is derived from an EMBL/GenBank/DDBJ whole genome shotgun (WGS) entry which is preliminary data.</text>
</comment>
<dbReference type="Proteomes" id="UP001060085">
    <property type="component" value="Linkage Group LG03"/>
</dbReference>
<sequence>MDPGTPVMEKCNDVSLVGIVVASEEDAFSSCNDYAFRLRYSVRKDKKKFKAGNSMKFLKHFYCHKQGNKYDKEKKKRSYTKVDIRTDCKAMIEFHLNDEAGKLFVPRYEVQLVMITPGYALASPFLPKFVGRGTRKKEGTLPRLWFDG</sequence>
<dbReference type="EMBL" id="CM044703">
    <property type="protein sequence ID" value="KAI5672483.1"/>
    <property type="molecule type" value="Genomic_DNA"/>
</dbReference>
<proteinExistence type="predicted"/>
<reference evidence="2" key="1">
    <citation type="journal article" date="2023" name="Nat. Plants">
        <title>Single-cell RNA sequencing provides a high-resolution roadmap for understanding the multicellular compartmentation of specialized metabolism.</title>
        <authorList>
            <person name="Sun S."/>
            <person name="Shen X."/>
            <person name="Li Y."/>
            <person name="Li Y."/>
            <person name="Wang S."/>
            <person name="Li R."/>
            <person name="Zhang H."/>
            <person name="Shen G."/>
            <person name="Guo B."/>
            <person name="Wei J."/>
            <person name="Xu J."/>
            <person name="St-Pierre B."/>
            <person name="Chen S."/>
            <person name="Sun C."/>
        </authorList>
    </citation>
    <scope>NUCLEOTIDE SEQUENCE [LARGE SCALE GENOMIC DNA]</scope>
</reference>
<organism evidence="1 2">
    <name type="scientific">Catharanthus roseus</name>
    <name type="common">Madagascar periwinkle</name>
    <name type="synonym">Vinca rosea</name>
    <dbReference type="NCBI Taxonomy" id="4058"/>
    <lineage>
        <taxon>Eukaryota</taxon>
        <taxon>Viridiplantae</taxon>
        <taxon>Streptophyta</taxon>
        <taxon>Embryophyta</taxon>
        <taxon>Tracheophyta</taxon>
        <taxon>Spermatophyta</taxon>
        <taxon>Magnoliopsida</taxon>
        <taxon>eudicotyledons</taxon>
        <taxon>Gunneridae</taxon>
        <taxon>Pentapetalae</taxon>
        <taxon>asterids</taxon>
        <taxon>lamiids</taxon>
        <taxon>Gentianales</taxon>
        <taxon>Apocynaceae</taxon>
        <taxon>Rauvolfioideae</taxon>
        <taxon>Vinceae</taxon>
        <taxon>Catharanthinae</taxon>
        <taxon>Catharanthus</taxon>
    </lineage>
</organism>
<name>A0ACC0BIP9_CATRO</name>
<accession>A0ACC0BIP9</accession>